<proteinExistence type="predicted"/>
<dbReference type="Pfam" id="PF06854">
    <property type="entry name" value="Phage_Gp15"/>
    <property type="match status" value="1"/>
</dbReference>
<reference evidence="1 2" key="1">
    <citation type="submission" date="2019-08" db="EMBL/GenBank/DDBJ databases">
        <title>In-depth cultivation of the pig gut microbiome towards novel bacterial diversity and tailored functional studies.</title>
        <authorList>
            <person name="Wylensek D."/>
            <person name="Hitch T.C.A."/>
            <person name="Clavel T."/>
        </authorList>
    </citation>
    <scope>NUCLEOTIDE SEQUENCE [LARGE SCALE GENOMIC DNA]</scope>
    <source>
        <strain evidence="1 2">WCA-389-WT-23B</strain>
    </source>
</reference>
<evidence type="ECO:0000313" key="2">
    <source>
        <dbReference type="Proteomes" id="UP000436047"/>
    </source>
</evidence>
<comment type="caution">
    <text evidence="1">The sequence shown here is derived from an EMBL/GenBank/DDBJ whole genome shotgun (WGS) entry which is preliminary data.</text>
</comment>
<evidence type="ECO:0008006" key="3">
    <source>
        <dbReference type="Google" id="ProtNLM"/>
    </source>
</evidence>
<sequence length="211" mass="24741">MEVEQKYNILLDPLPEEWKGYPIDSDFQTGILIQMALSDRELSPEEQIYSSIDLLFPETQPPVEEALDAIIWFLYGWYTDNLQKAKEDKTTVTDWQVDQWRIWVAFKHQYRIDLNQEKVHFWAFMALLSNLEECSYTRVADIRGKKLTGKMSVEERAAYIRAKAIYALDSKPQAAEYTDEEKQKIDAFDERKRKAAAKKKALEAFQELTGE</sequence>
<dbReference type="EMBL" id="VUMI01000061">
    <property type="protein sequence ID" value="MSS91265.1"/>
    <property type="molecule type" value="Genomic_DNA"/>
</dbReference>
<dbReference type="Proteomes" id="UP000436047">
    <property type="component" value="Unassembled WGS sequence"/>
</dbReference>
<keyword evidence="2" id="KW-1185">Reference proteome</keyword>
<evidence type="ECO:0000313" key="1">
    <source>
        <dbReference type="EMBL" id="MSS91265.1"/>
    </source>
</evidence>
<organism evidence="1 2">
    <name type="scientific">Eisenbergiella porci</name>
    <dbReference type="NCBI Taxonomy" id="2652274"/>
    <lineage>
        <taxon>Bacteria</taxon>
        <taxon>Bacillati</taxon>
        <taxon>Bacillota</taxon>
        <taxon>Clostridia</taxon>
        <taxon>Lachnospirales</taxon>
        <taxon>Lachnospiraceae</taxon>
        <taxon>Eisenbergiella</taxon>
    </lineage>
</organism>
<name>A0A6N7WNB1_9FIRM</name>
<protein>
    <recommendedName>
        <fullName evidence="3">Bacteriophage Gp15 protein</fullName>
    </recommendedName>
</protein>
<accession>A0A6N7WNB1</accession>
<gene>
    <name evidence="1" type="ORF">FYJ45_24425</name>
</gene>
<dbReference type="InterPro" id="IPR009660">
    <property type="entry name" value="Phage_A500_Gp15"/>
</dbReference>
<dbReference type="AlphaFoldDB" id="A0A6N7WNB1"/>